<keyword evidence="5" id="KW-0472">Membrane</keyword>
<organism evidence="8 9">
    <name type="scientific">Acorus calamus</name>
    <name type="common">Sweet flag</name>
    <dbReference type="NCBI Taxonomy" id="4465"/>
    <lineage>
        <taxon>Eukaryota</taxon>
        <taxon>Viridiplantae</taxon>
        <taxon>Streptophyta</taxon>
        <taxon>Embryophyta</taxon>
        <taxon>Tracheophyta</taxon>
        <taxon>Spermatophyta</taxon>
        <taxon>Magnoliopsida</taxon>
        <taxon>Liliopsida</taxon>
        <taxon>Acoraceae</taxon>
        <taxon>Acorus</taxon>
    </lineage>
</organism>
<feature type="region of interest" description="Disordered" evidence="6">
    <location>
        <begin position="102"/>
        <end position="140"/>
    </location>
</feature>
<evidence type="ECO:0000256" key="1">
    <source>
        <dbReference type="ARBA" id="ARBA00004477"/>
    </source>
</evidence>
<dbReference type="PANTHER" id="PTHR46626">
    <property type="entry name" value="RETICULON-LIKE PROTEIN B17"/>
    <property type="match status" value="1"/>
</dbReference>
<evidence type="ECO:0000256" key="3">
    <source>
        <dbReference type="ARBA" id="ARBA00022824"/>
    </source>
</evidence>
<comment type="caution">
    <text evidence="8">The sequence shown here is derived from an EMBL/GenBank/DDBJ whole genome shotgun (WGS) entry which is preliminary data.</text>
</comment>
<protein>
    <submittedName>
        <fullName evidence="8">Reticulon-like protein B18</fullName>
    </submittedName>
</protein>
<evidence type="ECO:0000256" key="6">
    <source>
        <dbReference type="SAM" id="MobiDB-lite"/>
    </source>
</evidence>
<feature type="region of interest" description="Disordered" evidence="6">
    <location>
        <begin position="1"/>
        <end position="45"/>
    </location>
</feature>
<reference evidence="8" key="1">
    <citation type="journal article" date="2023" name="Nat. Commun.">
        <title>Diploid and tetraploid genomes of Acorus and the evolution of monocots.</title>
        <authorList>
            <person name="Ma L."/>
            <person name="Liu K.W."/>
            <person name="Li Z."/>
            <person name="Hsiao Y.Y."/>
            <person name="Qi Y."/>
            <person name="Fu T."/>
            <person name="Tang G.D."/>
            <person name="Zhang D."/>
            <person name="Sun W.H."/>
            <person name="Liu D.K."/>
            <person name="Li Y."/>
            <person name="Chen G.Z."/>
            <person name="Liu X.D."/>
            <person name="Liao X.Y."/>
            <person name="Jiang Y.T."/>
            <person name="Yu X."/>
            <person name="Hao Y."/>
            <person name="Huang J."/>
            <person name="Zhao X.W."/>
            <person name="Ke S."/>
            <person name="Chen Y.Y."/>
            <person name="Wu W.L."/>
            <person name="Hsu J.L."/>
            <person name="Lin Y.F."/>
            <person name="Huang M.D."/>
            <person name="Li C.Y."/>
            <person name="Huang L."/>
            <person name="Wang Z.W."/>
            <person name="Zhao X."/>
            <person name="Zhong W.Y."/>
            <person name="Peng D.H."/>
            <person name="Ahmad S."/>
            <person name="Lan S."/>
            <person name="Zhang J.S."/>
            <person name="Tsai W.C."/>
            <person name="Van de Peer Y."/>
            <person name="Liu Z.J."/>
        </authorList>
    </citation>
    <scope>NUCLEOTIDE SEQUENCE</scope>
    <source>
        <strain evidence="8">CP</strain>
    </source>
</reference>
<evidence type="ECO:0000256" key="2">
    <source>
        <dbReference type="ARBA" id="ARBA00022692"/>
    </source>
</evidence>
<proteinExistence type="predicted"/>
<feature type="compositionally biased region" description="Basic and acidic residues" evidence="6">
    <location>
        <begin position="110"/>
        <end position="120"/>
    </location>
</feature>
<feature type="compositionally biased region" description="Low complexity" evidence="6">
    <location>
        <begin position="57"/>
        <end position="71"/>
    </location>
</feature>
<feature type="domain" description="Reticulon" evidence="7">
    <location>
        <begin position="187"/>
        <end position="285"/>
    </location>
</feature>
<keyword evidence="9" id="KW-1185">Reference proteome</keyword>
<comment type="subcellular location">
    <subcellularLocation>
        <location evidence="1">Endoplasmic reticulum membrane</location>
        <topology evidence="1">Multi-pass membrane protein</topology>
    </subcellularLocation>
</comment>
<dbReference type="EMBL" id="JAUJYO010000012">
    <property type="protein sequence ID" value="KAK1302424.1"/>
    <property type="molecule type" value="Genomic_DNA"/>
</dbReference>
<dbReference type="GO" id="GO:0005789">
    <property type="term" value="C:endoplasmic reticulum membrane"/>
    <property type="evidence" value="ECO:0007669"/>
    <property type="project" value="UniProtKB-SubCell"/>
</dbReference>
<keyword evidence="4" id="KW-1133">Transmembrane helix</keyword>
<keyword evidence="2" id="KW-0812">Transmembrane</keyword>
<evidence type="ECO:0000256" key="4">
    <source>
        <dbReference type="ARBA" id="ARBA00022989"/>
    </source>
</evidence>
<dbReference type="InterPro" id="IPR044647">
    <property type="entry name" value="RTNLB17/18/21"/>
</dbReference>
<dbReference type="Pfam" id="PF02453">
    <property type="entry name" value="Reticulon"/>
    <property type="match status" value="1"/>
</dbReference>
<evidence type="ECO:0000313" key="8">
    <source>
        <dbReference type="EMBL" id="KAK1302424.1"/>
    </source>
</evidence>
<evidence type="ECO:0000256" key="5">
    <source>
        <dbReference type="ARBA" id="ARBA00023136"/>
    </source>
</evidence>
<dbReference type="Proteomes" id="UP001180020">
    <property type="component" value="Unassembled WGS sequence"/>
</dbReference>
<feature type="region of interest" description="Disordered" evidence="6">
    <location>
        <begin position="57"/>
        <end position="87"/>
    </location>
</feature>
<reference evidence="8" key="2">
    <citation type="submission" date="2023-06" db="EMBL/GenBank/DDBJ databases">
        <authorList>
            <person name="Ma L."/>
            <person name="Liu K.-W."/>
            <person name="Li Z."/>
            <person name="Hsiao Y.-Y."/>
            <person name="Qi Y."/>
            <person name="Fu T."/>
            <person name="Tang G."/>
            <person name="Zhang D."/>
            <person name="Sun W.-H."/>
            <person name="Liu D.-K."/>
            <person name="Li Y."/>
            <person name="Chen G.-Z."/>
            <person name="Liu X.-D."/>
            <person name="Liao X.-Y."/>
            <person name="Jiang Y.-T."/>
            <person name="Yu X."/>
            <person name="Hao Y."/>
            <person name="Huang J."/>
            <person name="Zhao X.-W."/>
            <person name="Ke S."/>
            <person name="Chen Y.-Y."/>
            <person name="Wu W.-L."/>
            <person name="Hsu J.-L."/>
            <person name="Lin Y.-F."/>
            <person name="Huang M.-D."/>
            <person name="Li C.-Y."/>
            <person name="Huang L."/>
            <person name="Wang Z.-W."/>
            <person name="Zhao X."/>
            <person name="Zhong W.-Y."/>
            <person name="Peng D.-H."/>
            <person name="Ahmad S."/>
            <person name="Lan S."/>
            <person name="Zhang J.-S."/>
            <person name="Tsai W.-C."/>
            <person name="Van De Peer Y."/>
            <person name="Liu Z.-J."/>
        </authorList>
    </citation>
    <scope>NUCLEOTIDE SEQUENCE</scope>
    <source>
        <strain evidence="8">CP</strain>
        <tissue evidence="8">Leaves</tissue>
    </source>
</reference>
<name>A0AAV9DNP3_ACOCL</name>
<gene>
    <name evidence="8" type="primary">RTNLB18</name>
    <name evidence="8" type="ORF">QJS10_CPB12g00985</name>
</gene>
<accession>A0AAV9DNP3</accession>
<sequence length="347" mass="38281">MDSTPPSRLRPKSSSRLPRPSDESPSAAAADILTPPPPKTTPTHLAILNHSPLQSLLLLSPSSSPTAADPPAAHRRKHKSTTRASSLAAAAAAAGILGCSPSTRRRSARRRLEHENRDEAPCADVEAGRARRSRRQPIRAATKVSAAGMAALPSPDPAMNAQPLQHHLCYFSSGSSDIGHCFLPQHLLQRQDNNQICNYRLKEEDALHLVRVALPVVNAVIEKTGDVFSGEPSMTLQVAPILFFAMKYGHLITLWRILTAVFLISFTVPKFYSCYSPQIHTQAEKLRSCVWEAWVACPHKRIVLASAATIFWNLFSVKTRFYAAFISVVLLRYYRQHRVEESEVTGD</sequence>
<evidence type="ECO:0000259" key="7">
    <source>
        <dbReference type="Pfam" id="PF02453"/>
    </source>
</evidence>
<evidence type="ECO:0000313" key="9">
    <source>
        <dbReference type="Proteomes" id="UP001180020"/>
    </source>
</evidence>
<keyword evidence="3" id="KW-0256">Endoplasmic reticulum</keyword>
<dbReference type="PANTHER" id="PTHR46626:SF2">
    <property type="entry name" value="RETICULON-LIKE PROTEIN B17"/>
    <property type="match status" value="1"/>
</dbReference>
<dbReference type="AlphaFoldDB" id="A0AAV9DNP3"/>
<dbReference type="InterPro" id="IPR003388">
    <property type="entry name" value="Reticulon"/>
</dbReference>